<dbReference type="Gene3D" id="3.40.390.10">
    <property type="entry name" value="Collagenase (Catalytic Domain)"/>
    <property type="match status" value="1"/>
</dbReference>
<gene>
    <name evidence="4" type="ORF">HNQ88_003237</name>
</gene>
<dbReference type="InterPro" id="IPR035914">
    <property type="entry name" value="Sperma_CUB_dom_sf"/>
</dbReference>
<feature type="domain" description="CUB" evidence="3">
    <location>
        <begin position="644"/>
        <end position="763"/>
    </location>
</feature>
<dbReference type="InterPro" id="IPR024079">
    <property type="entry name" value="MetalloPept_cat_dom_sf"/>
</dbReference>
<evidence type="ECO:0000256" key="1">
    <source>
        <dbReference type="ARBA" id="ARBA00022737"/>
    </source>
</evidence>
<evidence type="ECO:0000313" key="4">
    <source>
        <dbReference type="EMBL" id="MDR6240171.1"/>
    </source>
</evidence>
<evidence type="ECO:0000313" key="5">
    <source>
        <dbReference type="Proteomes" id="UP001185092"/>
    </source>
</evidence>
<dbReference type="NCBIfam" id="TIGR04183">
    <property type="entry name" value="Por_Secre_tail"/>
    <property type="match status" value="1"/>
</dbReference>
<dbReference type="InterPro" id="IPR000859">
    <property type="entry name" value="CUB_dom"/>
</dbReference>
<sequence>MNNHYLKYFLFIFFIIAGRTAFGQEVDSGLCGHFNEYKALKLSPEYAQIKQAENKLLIESNEFLSLSRRKKSEKIVIPVVFHIVHGNGDEDVSADQITDALRILNEDFNLSASKKDEIHENFKGIAASVGVEFKLAQKNPQGDSADGVERYYRRDLTSSADLNELRAEINWPRESYLNIWVIRSLPNGSAGVSNYPTSTIGSKSTNDGVVLAHWSLGSIGTSRDGYEKTLTHEVGHWLNLKHTWGDDTAVGDSKGCGFDDGVEDTPNTIGNQGCVEGFESRSCGSLDNVQNFMDYTTCGAMFTEGQKNRMLAALHSNIAHRKHLWTEENLIATGLNEGLQVNFLVENSTLRINQALNIIDKSSVDDDLVESWNWRLDGATPSEFSGKELPAVYYSNIGEYEISLIVEMKSGEKVSVSRSVEVTNDIVMGITKEAYVSEAKFYDNGYKEDYLLGSDHTITIYPLNANKRIAVDFFSFHLEEDFNCGYDYLDIFDGENTSAPFLGRYCGRNNPGMLQAQGSSGALTFRFVSDASNEHAGWEARVFEMETPSGIDVQLTANKRFPLPEEQIVFADMSVIGEEIEIKTWLWNFEGADISFFEGEMPPPISIDREGDFDVSLAIEDIDGNFYSKVFKDFIRVRENFRMNDEVIITDAGEFYDSGGPFSNYSSGENSVMTFYPVNEGDAVRMEFVEFQLDLGDCAFDYLEVFDGSSTDAPLIGRFCARDKVVNVGKYIQAMNAEGALTFRFISNQQFVSSGWKAIIDNIPMNGISVNINKPDDVYINQSTDLILSTNILNENISIDHVVWETEGADVFEHIGNDQVTVTYPEKGIFDITLRVHLTSGEELEYLFEDFMEVNDGFDENFQEIRTCSGRFYGNVWNYSFGPGEYSVTTIYPRESGNAIKLDFDKFLLTDSENCESEYVMIYDGVDMNAPLIGKYCGEEIPESIIALNSYGALTIVYYSDQFISFPEMESFSANISCVDQPQSLKAFFESNRQIIPVGGSVDFNHLLNESSKSIVDDYRWNFSGATVEESMEENPINIVYNELGNFNVKLTVKGDGKEDSHEVSDYIQVTDQFAIGQSYSEMNVCGGYFYDNGFDDEYSGFLDEVVTLYPKNELSVLTIDFEEFNIEYSNDCNKDYLEIYDGPNTASKLIGRYCGSESPGLVRSSDATGALTFRFVSDQSNQTVEPGWKAKVSCEQVLFKPIADFDWEDGKWVTVGDYIEFENLTINSSEEYLWFIDGQMISDDKHLEREFENSGSYEVRLTAINKAGEDSIVKIVNVDDLPISEFTMLQSEIFVNDPAQFQVQHNMNHSYEWSFDFGEIIEDESGLVTVNFSAEGMYDASLLVINRAGKSASSTMSLGVLKDPNTGIDSKKKLKVYPNPVEKFLTIEGVERDAIASIALVNVIGNVQKVSTSYNKNKLFVDVSTLKPGIYMLSIIIDGERKAFKIIKK</sequence>
<dbReference type="RefSeq" id="WP_309940044.1">
    <property type="nucleotide sequence ID" value="NZ_AP025305.1"/>
</dbReference>
<dbReference type="PANTHER" id="PTHR24251">
    <property type="entry name" value="OVOCHYMASE-RELATED"/>
    <property type="match status" value="1"/>
</dbReference>
<dbReference type="GO" id="GO:0008237">
    <property type="term" value="F:metallopeptidase activity"/>
    <property type="evidence" value="ECO:0007669"/>
    <property type="project" value="InterPro"/>
</dbReference>
<dbReference type="InterPro" id="IPR022409">
    <property type="entry name" value="PKD/Chitinase_dom"/>
</dbReference>
<dbReference type="Pfam" id="PF05572">
    <property type="entry name" value="Peptidase_M43"/>
    <property type="match status" value="1"/>
</dbReference>
<dbReference type="Pfam" id="PF00431">
    <property type="entry name" value="CUB"/>
    <property type="match status" value="4"/>
</dbReference>
<evidence type="ECO:0000259" key="3">
    <source>
        <dbReference type="PROSITE" id="PS01180"/>
    </source>
</evidence>
<dbReference type="InterPro" id="IPR035986">
    <property type="entry name" value="PKD_dom_sf"/>
</dbReference>
<dbReference type="SMART" id="SM00089">
    <property type="entry name" value="PKD"/>
    <property type="match status" value="3"/>
</dbReference>
<dbReference type="InterPro" id="IPR008754">
    <property type="entry name" value="Peptidase_M43"/>
</dbReference>
<dbReference type="InterPro" id="IPR013783">
    <property type="entry name" value="Ig-like_fold"/>
</dbReference>
<evidence type="ECO:0000256" key="2">
    <source>
        <dbReference type="ARBA" id="ARBA00023157"/>
    </source>
</evidence>
<dbReference type="SMART" id="SM00042">
    <property type="entry name" value="CUB"/>
    <property type="match status" value="4"/>
</dbReference>
<feature type="domain" description="CUB" evidence="3">
    <location>
        <begin position="868"/>
        <end position="979"/>
    </location>
</feature>
<dbReference type="SUPFAM" id="SSF55486">
    <property type="entry name" value="Metalloproteases ('zincins'), catalytic domain"/>
    <property type="match status" value="1"/>
</dbReference>
<dbReference type="Gene3D" id="2.60.40.10">
    <property type="entry name" value="Immunoglobulins"/>
    <property type="match status" value="4"/>
</dbReference>
<organism evidence="4 5">
    <name type="scientific">Aureibacter tunicatorum</name>
    <dbReference type="NCBI Taxonomy" id="866807"/>
    <lineage>
        <taxon>Bacteria</taxon>
        <taxon>Pseudomonadati</taxon>
        <taxon>Bacteroidota</taxon>
        <taxon>Cytophagia</taxon>
        <taxon>Cytophagales</taxon>
        <taxon>Persicobacteraceae</taxon>
        <taxon>Aureibacter</taxon>
    </lineage>
</organism>
<dbReference type="Pfam" id="PF18962">
    <property type="entry name" value="Por_Secre_tail"/>
    <property type="match status" value="1"/>
</dbReference>
<protein>
    <submittedName>
        <fullName evidence="4">PKD repeat protein</fullName>
    </submittedName>
</protein>
<dbReference type="InterPro" id="IPR026444">
    <property type="entry name" value="Secre_tail"/>
</dbReference>
<dbReference type="CDD" id="cd00041">
    <property type="entry name" value="CUB"/>
    <property type="match status" value="4"/>
</dbReference>
<dbReference type="PROSITE" id="PS01180">
    <property type="entry name" value="CUB"/>
    <property type="match status" value="4"/>
</dbReference>
<feature type="domain" description="CUB" evidence="3">
    <location>
        <begin position="410"/>
        <end position="545"/>
    </location>
</feature>
<name>A0AAE3XLL7_9BACT</name>
<feature type="domain" description="CUB" evidence="3">
    <location>
        <begin position="1086"/>
        <end position="1196"/>
    </location>
</feature>
<proteinExistence type="predicted"/>
<dbReference type="SUPFAM" id="SSF49854">
    <property type="entry name" value="Spermadhesin, CUB domain"/>
    <property type="match status" value="4"/>
</dbReference>
<dbReference type="EMBL" id="JAVDQD010000004">
    <property type="protein sequence ID" value="MDR6240171.1"/>
    <property type="molecule type" value="Genomic_DNA"/>
</dbReference>
<accession>A0AAE3XLL7</accession>
<comment type="caution">
    <text evidence="4">The sequence shown here is derived from an EMBL/GenBank/DDBJ whole genome shotgun (WGS) entry which is preliminary data.</text>
</comment>
<dbReference type="Proteomes" id="UP001185092">
    <property type="component" value="Unassembled WGS sequence"/>
</dbReference>
<dbReference type="SUPFAM" id="SSF49299">
    <property type="entry name" value="PKD domain"/>
    <property type="match status" value="3"/>
</dbReference>
<dbReference type="PANTHER" id="PTHR24251:SF37">
    <property type="entry name" value="CUB DOMAIN-CONTAINING PROTEIN"/>
    <property type="match status" value="1"/>
</dbReference>
<keyword evidence="2" id="KW-1015">Disulfide bond</keyword>
<keyword evidence="1" id="KW-0677">Repeat</keyword>
<dbReference type="CDD" id="cd00146">
    <property type="entry name" value="PKD"/>
    <property type="match status" value="1"/>
</dbReference>
<reference evidence="4" key="1">
    <citation type="submission" date="2023-07" db="EMBL/GenBank/DDBJ databases">
        <title>Genomic Encyclopedia of Type Strains, Phase IV (KMG-IV): sequencing the most valuable type-strain genomes for metagenomic binning, comparative biology and taxonomic classification.</title>
        <authorList>
            <person name="Goeker M."/>
        </authorList>
    </citation>
    <scope>NUCLEOTIDE SEQUENCE</scope>
    <source>
        <strain evidence="4">DSM 26174</strain>
    </source>
</reference>
<keyword evidence="5" id="KW-1185">Reference proteome</keyword>
<dbReference type="Gene3D" id="2.60.120.290">
    <property type="entry name" value="Spermadhesin, CUB domain"/>
    <property type="match status" value="4"/>
</dbReference>